<evidence type="ECO:0000313" key="4">
    <source>
        <dbReference type="EMBL" id="KAG0575984.1"/>
    </source>
</evidence>
<reference evidence="4" key="1">
    <citation type="submission" date="2020-06" db="EMBL/GenBank/DDBJ databases">
        <title>WGS assembly of Ceratodon purpureus strain R40.</title>
        <authorList>
            <person name="Carey S.B."/>
            <person name="Jenkins J."/>
            <person name="Shu S."/>
            <person name="Lovell J.T."/>
            <person name="Sreedasyam A."/>
            <person name="Maumus F."/>
            <person name="Tiley G.P."/>
            <person name="Fernandez-Pozo N."/>
            <person name="Barry K."/>
            <person name="Chen C."/>
            <person name="Wang M."/>
            <person name="Lipzen A."/>
            <person name="Daum C."/>
            <person name="Saski C.A."/>
            <person name="Payton A.C."/>
            <person name="Mcbreen J.C."/>
            <person name="Conrad R.E."/>
            <person name="Kollar L.M."/>
            <person name="Olsson S."/>
            <person name="Huttunen S."/>
            <person name="Landis J.B."/>
            <person name="Wickett N.J."/>
            <person name="Johnson M.G."/>
            <person name="Rensing S.A."/>
            <person name="Grimwood J."/>
            <person name="Schmutz J."/>
            <person name="Mcdaniel S.F."/>
        </authorList>
    </citation>
    <scope>NUCLEOTIDE SEQUENCE</scope>
    <source>
        <strain evidence="4">R40</strain>
    </source>
</reference>
<dbReference type="PANTHER" id="PTHR42774:SF3">
    <property type="entry name" value="KETOHEXOKINASE"/>
    <property type="match status" value="1"/>
</dbReference>
<evidence type="ECO:0000256" key="1">
    <source>
        <dbReference type="ARBA" id="ARBA00022679"/>
    </source>
</evidence>
<dbReference type="InterPro" id="IPR052562">
    <property type="entry name" value="Ketohexokinase-related"/>
</dbReference>
<protein>
    <recommendedName>
        <fullName evidence="3">Carbohydrate kinase PfkB domain-containing protein</fullName>
    </recommendedName>
</protein>
<keyword evidence="5" id="KW-1185">Reference proteome</keyword>
<dbReference type="InterPro" id="IPR029056">
    <property type="entry name" value="Ribokinase-like"/>
</dbReference>
<keyword evidence="1" id="KW-0808">Transferase</keyword>
<accession>A0A8T0HXZ3</accession>
<proteinExistence type="predicted"/>
<dbReference type="PROSITE" id="PS00584">
    <property type="entry name" value="PFKB_KINASES_2"/>
    <property type="match status" value="1"/>
</dbReference>
<dbReference type="Pfam" id="PF00294">
    <property type="entry name" value="PfkB"/>
    <property type="match status" value="1"/>
</dbReference>
<organism evidence="4 5">
    <name type="scientific">Ceratodon purpureus</name>
    <name type="common">Fire moss</name>
    <name type="synonym">Dicranum purpureum</name>
    <dbReference type="NCBI Taxonomy" id="3225"/>
    <lineage>
        <taxon>Eukaryota</taxon>
        <taxon>Viridiplantae</taxon>
        <taxon>Streptophyta</taxon>
        <taxon>Embryophyta</taxon>
        <taxon>Bryophyta</taxon>
        <taxon>Bryophytina</taxon>
        <taxon>Bryopsida</taxon>
        <taxon>Dicranidae</taxon>
        <taxon>Pseudoditrichales</taxon>
        <taxon>Ditrichaceae</taxon>
        <taxon>Ceratodon</taxon>
    </lineage>
</organism>
<dbReference type="EMBL" id="CM026425">
    <property type="protein sequence ID" value="KAG0575984.1"/>
    <property type="molecule type" value="Genomic_DNA"/>
</dbReference>
<evidence type="ECO:0000256" key="2">
    <source>
        <dbReference type="ARBA" id="ARBA00022777"/>
    </source>
</evidence>
<evidence type="ECO:0000313" key="5">
    <source>
        <dbReference type="Proteomes" id="UP000822688"/>
    </source>
</evidence>
<feature type="domain" description="Carbohydrate kinase PfkB" evidence="3">
    <location>
        <begin position="137"/>
        <end position="182"/>
    </location>
</feature>
<dbReference type="AlphaFoldDB" id="A0A8T0HXZ3"/>
<dbReference type="InterPro" id="IPR002173">
    <property type="entry name" value="Carboh/pur_kinase_PfkB_CS"/>
</dbReference>
<dbReference type="Proteomes" id="UP000822688">
    <property type="component" value="Chromosome 5"/>
</dbReference>
<sequence length="231" mass="24848">MLIDAERPREGLDDLLAYATYVVSSAKFPQTWTSAPTVAEALLQMLVRLPRLKFVIVTLGASGCIMLERHTPDSTEAGMEDDAVEVNELLESLTRQAGELRDSHPTAVSSKVRRLSSADSSDGQQQIWGRFHVGTAEVIPASELVDTTGAGDGFIGGVMFAILAGLSPQKLLALGATVASLSGLNPQLKAVETVVNIPFVFCDLMIHFLCRSYLISSVSIKMLHPLSISTY</sequence>
<comment type="caution">
    <text evidence="4">The sequence shown here is derived from an EMBL/GenBank/DDBJ whole genome shotgun (WGS) entry which is preliminary data.</text>
</comment>
<dbReference type="InterPro" id="IPR011611">
    <property type="entry name" value="PfkB_dom"/>
</dbReference>
<dbReference type="Gene3D" id="3.40.1190.20">
    <property type="match status" value="1"/>
</dbReference>
<dbReference type="SUPFAM" id="SSF53613">
    <property type="entry name" value="Ribokinase-like"/>
    <property type="match status" value="1"/>
</dbReference>
<dbReference type="PANTHER" id="PTHR42774">
    <property type="entry name" value="PHOSPHOTRANSFERASE SYSTEM TRANSPORT PROTEIN"/>
    <property type="match status" value="1"/>
</dbReference>
<evidence type="ECO:0000259" key="3">
    <source>
        <dbReference type="Pfam" id="PF00294"/>
    </source>
</evidence>
<gene>
    <name evidence="4" type="ORF">KC19_5G045900</name>
</gene>
<dbReference type="GO" id="GO:0016301">
    <property type="term" value="F:kinase activity"/>
    <property type="evidence" value="ECO:0007669"/>
    <property type="project" value="UniProtKB-KW"/>
</dbReference>
<name>A0A8T0HXZ3_CERPU</name>
<keyword evidence="2" id="KW-0418">Kinase</keyword>